<dbReference type="EMBL" id="LJZR01000031">
    <property type="protein sequence ID" value="KPQ33468.1"/>
    <property type="molecule type" value="Genomic_DNA"/>
</dbReference>
<dbReference type="InterPro" id="IPR044153">
    <property type="entry name" value="PIN_Pae0151-like"/>
</dbReference>
<comment type="caution">
    <text evidence="3">The sequence shown here is derived from an EMBL/GenBank/DDBJ whole genome shotgun (WGS) entry which is preliminary data.</text>
</comment>
<dbReference type="InterPro" id="IPR051619">
    <property type="entry name" value="TypeII_TA_RNase_PINc/VapC"/>
</dbReference>
<accession>A0A0P7ZFV3</accession>
<dbReference type="CDD" id="cd09873">
    <property type="entry name" value="PIN_Pae0151-like"/>
    <property type="match status" value="1"/>
</dbReference>
<gene>
    <name evidence="3" type="ORF">HLUCCA11_18250</name>
</gene>
<dbReference type="InterPro" id="IPR029060">
    <property type="entry name" value="PIN-like_dom_sf"/>
</dbReference>
<evidence type="ECO:0000313" key="4">
    <source>
        <dbReference type="Proteomes" id="UP000050465"/>
    </source>
</evidence>
<dbReference type="Proteomes" id="UP000050465">
    <property type="component" value="Unassembled WGS sequence"/>
</dbReference>
<dbReference type="Pfam" id="PF01850">
    <property type="entry name" value="PIN"/>
    <property type="match status" value="1"/>
</dbReference>
<evidence type="ECO:0000256" key="1">
    <source>
        <dbReference type="ARBA" id="ARBA00022842"/>
    </source>
</evidence>
<evidence type="ECO:0000259" key="2">
    <source>
        <dbReference type="Pfam" id="PF01850"/>
    </source>
</evidence>
<keyword evidence="1" id="KW-0460">Magnesium</keyword>
<dbReference type="InterPro" id="IPR002716">
    <property type="entry name" value="PIN_dom"/>
</dbReference>
<dbReference type="STRING" id="1666911.HLUCCA11_18250"/>
<evidence type="ECO:0000313" key="3">
    <source>
        <dbReference type="EMBL" id="KPQ33468.1"/>
    </source>
</evidence>
<feature type="domain" description="PIN" evidence="2">
    <location>
        <begin position="7"/>
        <end position="127"/>
    </location>
</feature>
<protein>
    <submittedName>
        <fullName evidence="3">Toxin-antitoxin system Doc family toxin component</fullName>
    </submittedName>
</protein>
<reference evidence="3 4" key="1">
    <citation type="submission" date="2015-09" db="EMBL/GenBank/DDBJ databases">
        <title>Identification and resolution of microdiversity through metagenomic sequencing of parallel consortia.</title>
        <authorList>
            <person name="Nelson W.C."/>
            <person name="Romine M.F."/>
            <person name="Lindemann S.R."/>
        </authorList>
    </citation>
    <scope>NUCLEOTIDE SEQUENCE [LARGE SCALE GENOMIC DNA]</scope>
    <source>
        <strain evidence="3">Ana</strain>
    </source>
</reference>
<dbReference type="PANTHER" id="PTHR35901">
    <property type="entry name" value="RIBONUCLEASE VAPC3"/>
    <property type="match status" value="1"/>
</dbReference>
<dbReference type="SUPFAM" id="SSF88723">
    <property type="entry name" value="PIN domain-like"/>
    <property type="match status" value="1"/>
</dbReference>
<name>A0A0P7ZFV3_9CYAN</name>
<dbReference type="Gene3D" id="3.40.50.1010">
    <property type="entry name" value="5'-nuclease"/>
    <property type="match status" value="1"/>
</dbReference>
<dbReference type="AlphaFoldDB" id="A0A0P7ZFV3"/>
<dbReference type="PANTHER" id="PTHR35901:SF1">
    <property type="entry name" value="EXONUCLEASE VAPC9"/>
    <property type="match status" value="1"/>
</dbReference>
<organism evidence="3 4">
    <name type="scientific">Phormidesmis priestleyi Ana</name>
    <dbReference type="NCBI Taxonomy" id="1666911"/>
    <lineage>
        <taxon>Bacteria</taxon>
        <taxon>Bacillati</taxon>
        <taxon>Cyanobacteriota</taxon>
        <taxon>Cyanophyceae</taxon>
        <taxon>Leptolyngbyales</taxon>
        <taxon>Leptolyngbyaceae</taxon>
        <taxon>Phormidesmis</taxon>
    </lineage>
</organism>
<proteinExistence type="predicted"/>
<sequence>MTDSLKYVVDASVGIKKFIIEPLTPKVDQLFAHLNDPNARLYIPDLFYIECTNIVWKYIRAGQYDSAEAQANLADLKLLRFTSTPTVDLILAAIDISVTHKISAYDACYVALSQQNNVPLLTQDKRLFNTLRDTDFNVQLFTDVTIPPIP</sequence>